<accession>A0A081C4U6</accession>
<reference evidence="2" key="1">
    <citation type="journal article" date="2015" name="PeerJ">
        <title>First genomic representation of candidate bacterial phylum KSB3 points to enhanced environmental sensing as a trigger of wastewater bulking.</title>
        <authorList>
            <person name="Sekiguchi Y."/>
            <person name="Ohashi A."/>
            <person name="Parks D.H."/>
            <person name="Yamauchi T."/>
            <person name="Tyson G.W."/>
            <person name="Hugenholtz P."/>
        </authorList>
    </citation>
    <scope>NUCLEOTIDE SEQUENCE [LARGE SCALE GENOMIC DNA]</scope>
</reference>
<feature type="region of interest" description="Disordered" evidence="1">
    <location>
        <begin position="81"/>
        <end position="100"/>
    </location>
</feature>
<sequence length="125" mass="14548">MAQQNDPIEQIRKIVLALRQVTHEYGELKKTTDELYEISYKDAESSFNRARQKTIIQIEKIIRLQTSFQTMLEQAHMSNLLKNTEPPLPSNWSASDDPEQKLEESIATLERLYKETQGIIQEAEL</sequence>
<protein>
    <submittedName>
        <fullName evidence="2">Uncharacterized protein</fullName>
    </submittedName>
</protein>
<organism evidence="2">
    <name type="scientific">Vecturithrix granuli</name>
    <dbReference type="NCBI Taxonomy" id="1499967"/>
    <lineage>
        <taxon>Bacteria</taxon>
        <taxon>Candidatus Moduliflexota</taxon>
        <taxon>Candidatus Vecturitrichia</taxon>
        <taxon>Candidatus Vecturitrichales</taxon>
        <taxon>Candidatus Vecturitrichaceae</taxon>
        <taxon>Candidatus Vecturithrix</taxon>
    </lineage>
</organism>
<dbReference type="HOGENOM" id="CLU_1988245_0_0_0"/>
<gene>
    <name evidence="2" type="ORF">U27_06586</name>
</gene>
<dbReference type="EMBL" id="DF820470">
    <property type="protein sequence ID" value="GAK59601.1"/>
    <property type="molecule type" value="Genomic_DNA"/>
</dbReference>
<proteinExistence type="predicted"/>
<dbReference type="Proteomes" id="UP000030661">
    <property type="component" value="Unassembled WGS sequence"/>
</dbReference>
<evidence type="ECO:0000313" key="3">
    <source>
        <dbReference type="Proteomes" id="UP000030661"/>
    </source>
</evidence>
<name>A0A081C4U6_VECG1</name>
<evidence type="ECO:0000313" key="2">
    <source>
        <dbReference type="EMBL" id="GAK59601.1"/>
    </source>
</evidence>
<keyword evidence="3" id="KW-1185">Reference proteome</keyword>
<dbReference type="AlphaFoldDB" id="A0A081C4U6"/>
<dbReference type="STRING" id="1499967.U27_06586"/>
<evidence type="ECO:0000256" key="1">
    <source>
        <dbReference type="SAM" id="MobiDB-lite"/>
    </source>
</evidence>